<reference evidence="11" key="1">
    <citation type="submission" date="2018-11" db="EMBL/GenBank/DDBJ databases">
        <authorList>
            <person name="Alioto T."/>
            <person name="Alioto T."/>
        </authorList>
    </citation>
    <scope>NUCLEOTIDE SEQUENCE</scope>
</reference>
<sequence>MSGESDEEEFEDARSRNSESDESDGCPDIWHGPDMPQDSTHLNQDNNTEKDTECVSSLSRELPKEENNPPTVPPKTFKQKRDAFEKPMEMEKKSNSEGEEQNQPLLRIKTTEEGNTSENRMSVRDRAKMFEQPEESFRSKSVESNVDAAQLENSSHISESFPEAEIQSKGNDEQRHPEESKIIDKPLGPTLDSEQQDEQQDEGVDKTGGHKEEPEHPEADKLSPRQKPDQESHIISETERPSPWSNQDTRTQQDPSPKSHLGRPGTPPSEEGTYSPGRQFPQKQTQYQGVPKDPIGLPPPVYNPTNSGPGEMQPISPEQPQEWNQYAYYGNQNKNQPFHVLPEIVDPYIPVKQVPTGNGERKETQQKKGREKTGTPKTEDGKSVVLDGKPAEGNESQGVEAPDKKPGPSQQVAVEVLKREKCYICVSGIDKDTSDETIINLLEGRAKVGIITEQSVRNKEDHAVVVFKDKIDIEKLRESCRIKKLTSINLEFGNVKPPEVVIASSQDDKFTTDTFRNFLESKSKYSVKRVRTTDEGFILAKFKDNSEVENILKDTNIKIGGFEVIVSPMYYCKHGECMDHNLHRVSIPAPFKPSVPDSHIKSFIIEITSVCDAKLKAHHGRLIQTDEIHIECTLDPKSKDTRKKVQTWEKDIRKAWEEFVKDCAHKKEIQINDAIKESLLEHINKIKINHTSEKLKVLFNNDSQLKFVFVGESKIVENFHNQVSAKKIEIQKKLDRKNKITRKTMKNINPLHLALLKEIHVLDGLKSLADDFSLEADDTSGHVTLIGVPDDIRSAEVKIYEEKNDFEFWQIDDLSMNKCKLLEKDVILQTIVENIRDNHLHVVIEVKPPVVRVCTNCQNRRKLVEKIIKDEVEEEKIVLDSTNQIVLTIDEWTDKKEEIQNIFSGTCIIDDSQGDSIVVIARSLLLDGIMEELNDFIVSYSIYSDTVRIQDDGVMKYLEKHCSNWKSRLEFNESKHSLKMEFKRNMVYLSGTKNGISKAKGEINDKIRRIGQPETHSISKPGIDSLFDNKRKTSNLLDQIEDDTETIILVDENLKRGAKPKQVDQDKQTDEDFVMDYAAQNFHRQNTGRKMHQKQFPHREHKAPKIGPYVCRNKTKITLVLKQGLSTQQADVLVCSTNATLDLTGKAGSDLVKGAGQGLVQEIKSKYTGGIKHGEIAVLQGHGLNCQQVFLAALPSWRTGVEKTLQDSLNACLQNASGYKSIVLPAMGTGALSYPRDKVAELMYTTVCEFDKTVSNLKDVRFLCFDDDTIKAFQVEEASRLDSLGHHGQATDPYKKKNITVTVVKGELGKMTTDVLVAAVPTHLNLETSGGAGMSLMKHVPNIQTEINNKYSNGIRMGGFAEIPITSGGTCKAVYLTSIAPWNVEKSKKDEDMQIWKFVYTCLETMSKSKLHSIAIPAMGTGIIGYPPWRVAAMMYNIVDKFSDNNKSSKISEVKLVVYPSDTKTVKAFETEEVKRIPRPSSGPKRTVNIYRTDTREFLIGDDLKFSVEQGNILKKKCDAIVNSTNVDLDLSKGAVAQALKAQCDKKKLDEECTKKRENMKKHKITSTSGCGLPVQFIFHITYQSTSAQWKKMIGKAVKKAEDKNLKTLSLPALGTGGNATDPKLMGQTIVEGLEEYLEENDLRTLKHVYLVIFQPDMVTSMLQGIGQASQTVPAAGPVGKFVVMQDDPIGTDTVRFLIYGERNTHSVKQKLMKAIESEYEKKEMHDSVIKELTANEEAAIHSVKKDYPIKIYINKKTSQLVLEGLKSHIIDALNKIHRWLSKFRHRRFCEEEAKIMNDQVQWFFKEIDQKGKQLLTPYPDLINMHLENAHRGTSGRSDVDFYAASGDKYIIDLNTMKEYPVNDPTDTVEVIRREKLKGADIFSLPSEWDDNNDQNLKVPTLLTSSQEFMDVEKLFKTSVFNGQYKTQFNASTFKVTKIERIQNISLYQMYAAKRKLITDQNQGSNVVAEQQLWHGTGSDAVPSIIMYGYNRSYCGKNGTWFGYGVYFANDASYSARNWVSPGGVTTSVSQIFLSKVLTGKYCKGDPNMRVLPQRGDGSMLNFDSGVNDVNNPQEYVIFNDTQAYPEYCISFVK</sequence>
<gene>
    <name evidence="11" type="ORF">MGAL_10B058028</name>
</gene>
<feature type="domain" description="Macro" evidence="10">
    <location>
        <begin position="1493"/>
        <end position="1670"/>
    </location>
</feature>
<dbReference type="InterPro" id="IPR002589">
    <property type="entry name" value="Macro_dom"/>
</dbReference>
<dbReference type="GO" id="GO:0003950">
    <property type="term" value="F:NAD+ poly-ADP-ribosyltransferase activity"/>
    <property type="evidence" value="ECO:0007669"/>
    <property type="project" value="UniProtKB-UniRule"/>
</dbReference>
<keyword evidence="3 6" id="KW-0808">Transferase</keyword>
<dbReference type="GO" id="GO:0044389">
    <property type="term" value="F:ubiquitin-like protein ligase binding"/>
    <property type="evidence" value="ECO:0007669"/>
    <property type="project" value="TreeGrafter"/>
</dbReference>
<dbReference type="GO" id="GO:0005634">
    <property type="term" value="C:nucleus"/>
    <property type="evidence" value="ECO:0007669"/>
    <property type="project" value="UniProtKB-SubCell"/>
</dbReference>
<feature type="domain" description="Macro" evidence="10">
    <location>
        <begin position="1288"/>
        <end position="1477"/>
    </location>
</feature>
<dbReference type="Pfam" id="PF01661">
    <property type="entry name" value="Macro"/>
    <property type="match status" value="3"/>
</dbReference>
<dbReference type="GO" id="GO:1990404">
    <property type="term" value="F:NAD+-protein mono-ADP-ribosyltransferase activity"/>
    <property type="evidence" value="ECO:0007669"/>
    <property type="project" value="TreeGrafter"/>
</dbReference>
<dbReference type="PANTHER" id="PTHR14453">
    <property type="entry name" value="PARP/ZINC FINGER CCCH TYPE DOMAIN CONTAINING PROTEIN"/>
    <property type="match status" value="1"/>
</dbReference>
<evidence type="ECO:0000256" key="4">
    <source>
        <dbReference type="ARBA" id="ARBA00023027"/>
    </source>
</evidence>
<keyword evidence="2 6" id="KW-0328">Glycosyltransferase</keyword>
<dbReference type="SMART" id="SM00506">
    <property type="entry name" value="A1pp"/>
    <property type="match status" value="3"/>
</dbReference>
<dbReference type="GO" id="GO:0070212">
    <property type="term" value="P:protein poly-ADP-ribosylation"/>
    <property type="evidence" value="ECO:0007669"/>
    <property type="project" value="TreeGrafter"/>
</dbReference>
<comment type="subcellular location">
    <subcellularLocation>
        <location evidence="1">Nucleus</location>
    </subcellularLocation>
</comment>
<proteinExistence type="predicted"/>
<dbReference type="OrthoDB" id="6133115at2759"/>
<dbReference type="InterPro" id="IPR043472">
    <property type="entry name" value="Macro_dom-like"/>
</dbReference>
<evidence type="ECO:0000259" key="10">
    <source>
        <dbReference type="PROSITE" id="PS51154"/>
    </source>
</evidence>
<dbReference type="Pfam" id="PF00644">
    <property type="entry name" value="PARP"/>
    <property type="match status" value="1"/>
</dbReference>
<dbReference type="Gene3D" id="3.90.228.10">
    <property type="match status" value="1"/>
</dbReference>
<evidence type="ECO:0000256" key="2">
    <source>
        <dbReference type="ARBA" id="ARBA00022676"/>
    </source>
</evidence>
<dbReference type="InterPro" id="IPR037197">
    <property type="entry name" value="WWE_dom_sf"/>
</dbReference>
<evidence type="ECO:0000256" key="7">
    <source>
        <dbReference type="SAM" id="MobiDB-lite"/>
    </source>
</evidence>
<dbReference type="InterPro" id="IPR004170">
    <property type="entry name" value="WWE_dom"/>
</dbReference>
<dbReference type="GO" id="GO:0010629">
    <property type="term" value="P:negative regulation of gene expression"/>
    <property type="evidence" value="ECO:0007669"/>
    <property type="project" value="TreeGrafter"/>
</dbReference>
<feature type="domain" description="Macro" evidence="10">
    <location>
        <begin position="1106"/>
        <end position="1281"/>
    </location>
</feature>
<organism evidence="11 12">
    <name type="scientific">Mytilus galloprovincialis</name>
    <name type="common">Mediterranean mussel</name>
    <dbReference type="NCBI Taxonomy" id="29158"/>
    <lineage>
        <taxon>Eukaryota</taxon>
        <taxon>Metazoa</taxon>
        <taxon>Spiralia</taxon>
        <taxon>Lophotrochozoa</taxon>
        <taxon>Mollusca</taxon>
        <taxon>Bivalvia</taxon>
        <taxon>Autobranchia</taxon>
        <taxon>Pteriomorphia</taxon>
        <taxon>Mytilida</taxon>
        <taxon>Mytiloidea</taxon>
        <taxon>Mytilidae</taxon>
        <taxon>Mytilinae</taxon>
        <taxon>Mytilus</taxon>
    </lineage>
</organism>
<feature type="domain" description="WWE" evidence="8">
    <location>
        <begin position="1789"/>
        <end position="1874"/>
    </location>
</feature>
<protein>
    <recommendedName>
        <fullName evidence="6">Poly [ADP-ribose] polymerase</fullName>
        <shortName evidence="6">PARP</shortName>
        <ecNumber evidence="6">2.4.2.-</ecNumber>
    </recommendedName>
</protein>
<dbReference type="Pfam" id="PF02825">
    <property type="entry name" value="WWE"/>
    <property type="match status" value="1"/>
</dbReference>
<dbReference type="Gene3D" id="3.40.220.10">
    <property type="entry name" value="Leucine Aminopeptidase, subunit E, domain 1"/>
    <property type="match status" value="3"/>
</dbReference>
<dbReference type="EC" id="2.4.2.-" evidence="6"/>
<keyword evidence="5" id="KW-0539">Nucleus</keyword>
<dbReference type="SUPFAM" id="SSF117839">
    <property type="entry name" value="WWE domain"/>
    <property type="match status" value="1"/>
</dbReference>
<feature type="region of interest" description="Disordered" evidence="7">
    <location>
        <begin position="1"/>
        <end position="326"/>
    </location>
</feature>
<evidence type="ECO:0000259" key="9">
    <source>
        <dbReference type="PROSITE" id="PS51059"/>
    </source>
</evidence>
<feature type="compositionally biased region" description="Basic and acidic residues" evidence="7">
    <location>
        <begin position="121"/>
        <end position="141"/>
    </location>
</feature>
<keyword evidence="12" id="KW-1185">Reference proteome</keyword>
<evidence type="ECO:0000259" key="8">
    <source>
        <dbReference type="PROSITE" id="PS50918"/>
    </source>
</evidence>
<dbReference type="PROSITE" id="PS51059">
    <property type="entry name" value="PARP_CATALYTIC"/>
    <property type="match status" value="1"/>
</dbReference>
<feature type="compositionally biased region" description="Basic and acidic residues" evidence="7">
    <location>
        <begin position="79"/>
        <end position="96"/>
    </location>
</feature>
<keyword evidence="4 6" id="KW-0520">NAD</keyword>
<dbReference type="PANTHER" id="PTHR14453:SF102">
    <property type="entry name" value="PROTEIN MONO-ADP-RIBOSYLTRANSFERASE PARP14-LIKE"/>
    <property type="match status" value="1"/>
</dbReference>
<dbReference type="InterPro" id="IPR012317">
    <property type="entry name" value="Poly(ADP-ribose)pol_cat_dom"/>
</dbReference>
<evidence type="ECO:0000256" key="1">
    <source>
        <dbReference type="ARBA" id="ARBA00004123"/>
    </source>
</evidence>
<feature type="compositionally biased region" description="Basic and acidic residues" evidence="7">
    <location>
        <begin position="170"/>
        <end position="184"/>
    </location>
</feature>
<feature type="compositionally biased region" description="Polar residues" evidence="7">
    <location>
        <begin position="243"/>
        <end position="256"/>
    </location>
</feature>
<name>A0A8B6D6K0_MYTGA</name>
<feature type="compositionally biased region" description="Polar residues" evidence="7">
    <location>
        <begin position="316"/>
        <end position="326"/>
    </location>
</feature>
<feature type="compositionally biased region" description="Basic and acidic residues" evidence="7">
    <location>
        <begin position="203"/>
        <end position="240"/>
    </location>
</feature>
<comment type="caution">
    <text evidence="11">The sequence shown here is derived from an EMBL/GenBank/DDBJ whole genome shotgun (WGS) entry which is preliminary data.</text>
</comment>
<dbReference type="Proteomes" id="UP000596742">
    <property type="component" value="Unassembled WGS sequence"/>
</dbReference>
<feature type="domain" description="PARP catalytic" evidence="9">
    <location>
        <begin position="1885"/>
        <end position="2094"/>
    </location>
</feature>
<accession>A0A8B6D6K0</accession>
<dbReference type="GO" id="GO:0003714">
    <property type="term" value="F:transcription corepressor activity"/>
    <property type="evidence" value="ECO:0007669"/>
    <property type="project" value="TreeGrafter"/>
</dbReference>
<feature type="compositionally biased region" description="Polar residues" evidence="7">
    <location>
        <begin position="37"/>
        <end position="46"/>
    </location>
</feature>
<dbReference type="EMBL" id="UYJE01002908">
    <property type="protein sequence ID" value="VDI14720.1"/>
    <property type="molecule type" value="Genomic_DNA"/>
</dbReference>
<evidence type="ECO:0000256" key="5">
    <source>
        <dbReference type="ARBA" id="ARBA00023242"/>
    </source>
</evidence>
<evidence type="ECO:0000313" key="12">
    <source>
        <dbReference type="Proteomes" id="UP000596742"/>
    </source>
</evidence>
<dbReference type="GO" id="GO:0005737">
    <property type="term" value="C:cytoplasm"/>
    <property type="evidence" value="ECO:0007669"/>
    <property type="project" value="TreeGrafter"/>
</dbReference>
<dbReference type="PROSITE" id="PS51154">
    <property type="entry name" value="MACRO"/>
    <property type="match status" value="3"/>
</dbReference>
<dbReference type="CDD" id="cd01439">
    <property type="entry name" value="TCCD_inducible_PARP_like"/>
    <property type="match status" value="1"/>
</dbReference>
<evidence type="ECO:0000313" key="11">
    <source>
        <dbReference type="EMBL" id="VDI14720.1"/>
    </source>
</evidence>
<dbReference type="SUPFAM" id="SSF56399">
    <property type="entry name" value="ADP-ribosylation"/>
    <property type="match status" value="1"/>
</dbReference>
<evidence type="ECO:0000256" key="6">
    <source>
        <dbReference type="RuleBase" id="RU362114"/>
    </source>
</evidence>
<feature type="compositionally biased region" description="Basic and acidic residues" evidence="7">
    <location>
        <begin position="359"/>
        <end position="382"/>
    </location>
</feature>
<feature type="region of interest" description="Disordered" evidence="7">
    <location>
        <begin position="350"/>
        <end position="410"/>
    </location>
</feature>
<feature type="compositionally biased region" description="Acidic residues" evidence="7">
    <location>
        <begin position="1"/>
        <end position="11"/>
    </location>
</feature>
<dbReference type="InterPro" id="IPR052056">
    <property type="entry name" value="Mono-ARTD/PARP"/>
</dbReference>
<evidence type="ECO:0000256" key="3">
    <source>
        <dbReference type="ARBA" id="ARBA00022679"/>
    </source>
</evidence>
<dbReference type="Gene3D" id="3.30.720.50">
    <property type="match status" value="1"/>
</dbReference>
<dbReference type="SUPFAM" id="SSF52949">
    <property type="entry name" value="Macro domain-like"/>
    <property type="match status" value="3"/>
</dbReference>
<dbReference type="PROSITE" id="PS50918">
    <property type="entry name" value="WWE"/>
    <property type="match status" value="1"/>
</dbReference>
<dbReference type="GO" id="GO:0060335">
    <property type="term" value="P:positive regulation of type II interferon-mediated signaling pathway"/>
    <property type="evidence" value="ECO:0007669"/>
    <property type="project" value="TreeGrafter"/>
</dbReference>